<dbReference type="InterPro" id="IPR011089">
    <property type="entry name" value="GmrSD_C"/>
</dbReference>
<keyword evidence="3" id="KW-0540">Nuclease</keyword>
<accession>A0ABW0BNK4</accession>
<comment type="caution">
    <text evidence="3">The sequence shown here is derived from an EMBL/GenBank/DDBJ whole genome shotgun (WGS) entry which is preliminary data.</text>
</comment>
<keyword evidence="4" id="KW-1185">Reference proteome</keyword>
<protein>
    <submittedName>
        <fullName evidence="3">HNH endonuclease family protein</fullName>
    </submittedName>
</protein>
<feature type="domain" description="GmrSD restriction endonucleases C-terminal" evidence="2">
    <location>
        <begin position="107"/>
        <end position="200"/>
    </location>
</feature>
<evidence type="ECO:0000259" key="2">
    <source>
        <dbReference type="Pfam" id="PF07510"/>
    </source>
</evidence>
<evidence type="ECO:0000313" key="3">
    <source>
        <dbReference type="EMBL" id="MFC5178818.1"/>
    </source>
</evidence>
<organism evidence="3 4">
    <name type="scientific">Nocardioides taihuensis</name>
    <dbReference type="NCBI Taxonomy" id="1835606"/>
    <lineage>
        <taxon>Bacteria</taxon>
        <taxon>Bacillati</taxon>
        <taxon>Actinomycetota</taxon>
        <taxon>Actinomycetes</taxon>
        <taxon>Propionibacteriales</taxon>
        <taxon>Nocardioidaceae</taxon>
        <taxon>Nocardioides</taxon>
    </lineage>
</organism>
<evidence type="ECO:0000256" key="1">
    <source>
        <dbReference type="SAM" id="SignalP"/>
    </source>
</evidence>
<feature type="chain" id="PRO_5045849707" evidence="1">
    <location>
        <begin position="24"/>
        <end position="219"/>
    </location>
</feature>
<dbReference type="PANTHER" id="PTHR24094:SF15">
    <property type="entry name" value="AMP-DEPENDENT SYNTHETASE_LIGASE DOMAIN-CONTAINING PROTEIN-RELATED"/>
    <property type="match status" value="1"/>
</dbReference>
<proteinExistence type="predicted"/>
<dbReference type="RefSeq" id="WP_378592558.1">
    <property type="nucleotide sequence ID" value="NZ_JBHSKD010000027.1"/>
</dbReference>
<gene>
    <name evidence="3" type="ORF">ACFPGP_19205</name>
</gene>
<keyword evidence="3" id="KW-0255">Endonuclease</keyword>
<keyword evidence="1" id="KW-0732">Signal</keyword>
<reference evidence="4" key="1">
    <citation type="journal article" date="2019" name="Int. J. Syst. Evol. Microbiol.">
        <title>The Global Catalogue of Microorganisms (GCM) 10K type strain sequencing project: providing services to taxonomists for standard genome sequencing and annotation.</title>
        <authorList>
            <consortium name="The Broad Institute Genomics Platform"/>
            <consortium name="The Broad Institute Genome Sequencing Center for Infectious Disease"/>
            <person name="Wu L."/>
            <person name="Ma J."/>
        </authorList>
    </citation>
    <scope>NUCLEOTIDE SEQUENCE [LARGE SCALE GENOMIC DNA]</scope>
    <source>
        <strain evidence="4">DFY41</strain>
    </source>
</reference>
<dbReference type="GO" id="GO:0004519">
    <property type="term" value="F:endonuclease activity"/>
    <property type="evidence" value="ECO:0007669"/>
    <property type="project" value="UniProtKB-KW"/>
</dbReference>
<feature type="signal peptide" evidence="1">
    <location>
        <begin position="1"/>
        <end position="23"/>
    </location>
</feature>
<keyword evidence="3" id="KW-0378">Hydrolase</keyword>
<dbReference type="EMBL" id="JBHSKD010000027">
    <property type="protein sequence ID" value="MFC5178818.1"/>
    <property type="molecule type" value="Genomic_DNA"/>
</dbReference>
<sequence>MRGPRVLLGAVLAAALTVTGALALPAPADAGTSYHHLLRWAVRHLPVADETRAGYDRDKFVHWIDADGDCQDTRDEVLDAESLEAVSGCDIQRGRWFSTYDRVTVRRSTNLDIDHMVALAEAWDSGAKQWKPRTRKRFANDLGDRRSLAAVTASSNRSKGDSDPAEWLPEFGTCAYVRHWVAVKVRWQLTVDDTERTTLRRLARGCDNDVIRVERVRTP</sequence>
<dbReference type="PANTHER" id="PTHR24094">
    <property type="entry name" value="SECRETED PROTEIN"/>
    <property type="match status" value="1"/>
</dbReference>
<dbReference type="Proteomes" id="UP001596087">
    <property type="component" value="Unassembled WGS sequence"/>
</dbReference>
<evidence type="ECO:0000313" key="4">
    <source>
        <dbReference type="Proteomes" id="UP001596087"/>
    </source>
</evidence>
<name>A0ABW0BNK4_9ACTN</name>
<dbReference type="Pfam" id="PF07510">
    <property type="entry name" value="GmrSD_C"/>
    <property type="match status" value="1"/>
</dbReference>